<dbReference type="EMBL" id="OX395127">
    <property type="protein sequence ID" value="CAI5766412.1"/>
    <property type="molecule type" value="Genomic_DNA"/>
</dbReference>
<proteinExistence type="predicted"/>
<dbReference type="AlphaFoldDB" id="A0AA35JUJ6"/>
<dbReference type="Proteomes" id="UP001178461">
    <property type="component" value="Chromosome 2"/>
</dbReference>
<sequence length="61" mass="6964">NDLFYLSHLEPRWEEQMLILIRRGYEADTASTSTVLCSATRSGKHLTQTEMILSAGLLEEH</sequence>
<keyword evidence="2" id="KW-1185">Reference proteome</keyword>
<name>A0AA35JUJ6_9SAUR</name>
<reference evidence="1" key="1">
    <citation type="submission" date="2022-12" db="EMBL/GenBank/DDBJ databases">
        <authorList>
            <person name="Alioto T."/>
            <person name="Alioto T."/>
            <person name="Gomez Garrido J."/>
        </authorList>
    </citation>
    <scope>NUCLEOTIDE SEQUENCE</scope>
</reference>
<evidence type="ECO:0000313" key="1">
    <source>
        <dbReference type="EMBL" id="CAI5766412.1"/>
    </source>
</evidence>
<gene>
    <name evidence="1" type="ORF">PODLI_1B035808</name>
</gene>
<accession>A0AA35JUJ6</accession>
<organism evidence="1 2">
    <name type="scientific">Podarcis lilfordi</name>
    <name type="common">Lilford's wall lizard</name>
    <dbReference type="NCBI Taxonomy" id="74358"/>
    <lineage>
        <taxon>Eukaryota</taxon>
        <taxon>Metazoa</taxon>
        <taxon>Chordata</taxon>
        <taxon>Craniata</taxon>
        <taxon>Vertebrata</taxon>
        <taxon>Euteleostomi</taxon>
        <taxon>Lepidosauria</taxon>
        <taxon>Squamata</taxon>
        <taxon>Bifurcata</taxon>
        <taxon>Unidentata</taxon>
        <taxon>Episquamata</taxon>
        <taxon>Laterata</taxon>
        <taxon>Lacertibaenia</taxon>
        <taxon>Lacertidae</taxon>
        <taxon>Podarcis</taxon>
    </lineage>
</organism>
<protein>
    <submittedName>
        <fullName evidence="1">Uncharacterized protein</fullName>
    </submittedName>
</protein>
<feature type="non-terminal residue" evidence="1">
    <location>
        <position position="1"/>
    </location>
</feature>
<evidence type="ECO:0000313" key="2">
    <source>
        <dbReference type="Proteomes" id="UP001178461"/>
    </source>
</evidence>